<feature type="transmembrane region" description="Helical" evidence="11">
    <location>
        <begin position="370"/>
        <end position="403"/>
    </location>
</feature>
<dbReference type="InterPro" id="IPR041489">
    <property type="entry name" value="PDZ_6"/>
</dbReference>
<keyword evidence="4" id="KW-0645">Protease</keyword>
<dbReference type="GO" id="GO:0016020">
    <property type="term" value="C:membrane"/>
    <property type="evidence" value="ECO:0007669"/>
    <property type="project" value="UniProtKB-SubCell"/>
</dbReference>
<reference evidence="13 14" key="1">
    <citation type="submission" date="2013-09" db="EMBL/GenBank/DDBJ databases">
        <title>Genome sequencing of Arenimonas metalli.</title>
        <authorList>
            <person name="Chen F."/>
            <person name="Wang G."/>
        </authorList>
    </citation>
    <scope>NUCLEOTIDE SEQUENCE [LARGE SCALE GENOMIC DNA]</scope>
    <source>
        <strain evidence="13 14">CF5-1</strain>
    </source>
</reference>
<proteinExistence type="inferred from homology"/>
<dbReference type="NCBIfam" id="TIGR00054">
    <property type="entry name" value="RIP metalloprotease RseP"/>
    <property type="match status" value="1"/>
</dbReference>
<dbReference type="InterPro" id="IPR001478">
    <property type="entry name" value="PDZ"/>
</dbReference>
<comment type="subcellular location">
    <subcellularLocation>
        <location evidence="2">Membrane</location>
        <topology evidence="2">Multi-pass membrane protein</topology>
    </subcellularLocation>
</comment>
<keyword evidence="14" id="KW-1185">Reference proteome</keyword>
<comment type="cofactor">
    <cofactor evidence="1 11">
        <name>Zn(2+)</name>
        <dbReference type="ChEBI" id="CHEBI:29105"/>
    </cofactor>
</comment>
<dbReference type="PANTHER" id="PTHR42837:SF2">
    <property type="entry name" value="MEMBRANE METALLOPROTEASE ARASP2, CHLOROPLASTIC-RELATED"/>
    <property type="match status" value="1"/>
</dbReference>
<dbReference type="OrthoDB" id="9782003at2"/>
<comment type="similarity">
    <text evidence="3 11">Belongs to the peptidase M50B family.</text>
</comment>
<name>A0A091B4X7_9GAMM</name>
<dbReference type="Gene3D" id="2.30.42.10">
    <property type="match status" value="2"/>
</dbReference>
<evidence type="ECO:0000256" key="11">
    <source>
        <dbReference type="RuleBase" id="RU362031"/>
    </source>
</evidence>
<evidence type="ECO:0000256" key="2">
    <source>
        <dbReference type="ARBA" id="ARBA00004141"/>
    </source>
</evidence>
<evidence type="ECO:0000256" key="6">
    <source>
        <dbReference type="ARBA" id="ARBA00022801"/>
    </source>
</evidence>
<keyword evidence="6 11" id="KW-0378">Hydrolase</keyword>
<dbReference type="EC" id="3.4.24.-" evidence="11"/>
<protein>
    <recommendedName>
        <fullName evidence="11">Zinc metalloprotease</fullName>
        <ecNumber evidence="11">3.4.24.-</ecNumber>
    </recommendedName>
</protein>
<evidence type="ECO:0000256" key="3">
    <source>
        <dbReference type="ARBA" id="ARBA00007931"/>
    </source>
</evidence>
<dbReference type="GO" id="GO:0004222">
    <property type="term" value="F:metalloendopeptidase activity"/>
    <property type="evidence" value="ECO:0007669"/>
    <property type="project" value="InterPro"/>
</dbReference>
<dbReference type="Pfam" id="PF17820">
    <property type="entry name" value="PDZ_6"/>
    <property type="match status" value="1"/>
</dbReference>
<feature type="transmembrane region" description="Helical" evidence="11">
    <location>
        <begin position="98"/>
        <end position="120"/>
    </location>
</feature>
<dbReference type="InterPro" id="IPR004387">
    <property type="entry name" value="Pept_M50_Zn"/>
</dbReference>
<keyword evidence="11" id="KW-0479">Metal-binding</keyword>
<dbReference type="SUPFAM" id="SSF50156">
    <property type="entry name" value="PDZ domain-like"/>
    <property type="match status" value="2"/>
</dbReference>
<feature type="transmembrane region" description="Helical" evidence="11">
    <location>
        <begin position="415"/>
        <end position="436"/>
    </location>
</feature>
<evidence type="ECO:0000256" key="10">
    <source>
        <dbReference type="ARBA" id="ARBA00023136"/>
    </source>
</evidence>
<keyword evidence="10 11" id="KW-0472">Membrane</keyword>
<evidence type="ECO:0000259" key="12">
    <source>
        <dbReference type="PROSITE" id="PS50106"/>
    </source>
</evidence>
<dbReference type="GO" id="GO:0006508">
    <property type="term" value="P:proteolysis"/>
    <property type="evidence" value="ECO:0007669"/>
    <property type="project" value="UniProtKB-KW"/>
</dbReference>
<feature type="transmembrane region" description="Helical" evidence="11">
    <location>
        <begin position="6"/>
        <end position="29"/>
    </location>
</feature>
<keyword evidence="8 11" id="KW-1133">Transmembrane helix</keyword>
<sequence>MTEFFGSIWWLIVSLGILVTFHEFGHYWVARRCGVRVLRFSVGFGRPLWTRRGKDGTEYVVAMLPLGGYVKMLDEREVEVAPHERHESFNAKSVWQRIAIVAAGPVANLLLCIALLWLMFVIGKPDAVPELGRVEGIAAEAGFQPGDRLLAVGERETPTWTDAGIALSTAIMDREATPVRVRTAEGREAVRQLPLDRPGQALREEQPFEDLGFMLRFPPVVGGIQPGGAAEGRLQVGDRIVSIEGEALLGYDQIGPALQRLSAPGRTLDLVVERGGQRVAVPVDPRLVGEGEAATWILGILAAAPEQDALLRYNPLRAVPAALAQTGQMASDVAGMLWRMVTGKASLQNISGPITIARVAHGSASLGPAWFLNFLAILSLSLCIMNLLPIPVLDGGHLLYYLIELVKGSPVGERALVAGQYIGLAMLASLMGLAFYNDILRLGS</sequence>
<dbReference type="PATRIC" id="fig|1384056.3.peg.1261"/>
<organism evidence="13 14">
    <name type="scientific">Arenimonas metalli CF5-1</name>
    <dbReference type="NCBI Taxonomy" id="1384056"/>
    <lineage>
        <taxon>Bacteria</taxon>
        <taxon>Pseudomonadati</taxon>
        <taxon>Pseudomonadota</taxon>
        <taxon>Gammaproteobacteria</taxon>
        <taxon>Lysobacterales</taxon>
        <taxon>Lysobacteraceae</taxon>
        <taxon>Arenimonas</taxon>
    </lineage>
</organism>
<dbReference type="InterPro" id="IPR036034">
    <property type="entry name" value="PDZ_sf"/>
</dbReference>
<dbReference type="CDD" id="cd06163">
    <property type="entry name" value="S2P-M50_PDZ_RseP-like"/>
    <property type="match status" value="1"/>
</dbReference>
<evidence type="ECO:0000256" key="9">
    <source>
        <dbReference type="ARBA" id="ARBA00023049"/>
    </source>
</evidence>
<dbReference type="Pfam" id="PF02163">
    <property type="entry name" value="Peptidase_M50"/>
    <property type="match status" value="1"/>
</dbReference>
<dbReference type="PROSITE" id="PS50106">
    <property type="entry name" value="PDZ"/>
    <property type="match status" value="1"/>
</dbReference>
<dbReference type="PANTHER" id="PTHR42837">
    <property type="entry name" value="REGULATOR OF SIGMA-E PROTEASE RSEP"/>
    <property type="match status" value="1"/>
</dbReference>
<evidence type="ECO:0000256" key="7">
    <source>
        <dbReference type="ARBA" id="ARBA00022833"/>
    </source>
</evidence>
<dbReference type="EMBL" id="AVCK01000015">
    <property type="protein sequence ID" value="KFN46587.1"/>
    <property type="molecule type" value="Genomic_DNA"/>
</dbReference>
<dbReference type="Proteomes" id="UP000029393">
    <property type="component" value="Unassembled WGS sequence"/>
</dbReference>
<evidence type="ECO:0000313" key="14">
    <source>
        <dbReference type="Proteomes" id="UP000029393"/>
    </source>
</evidence>
<dbReference type="InterPro" id="IPR008915">
    <property type="entry name" value="Peptidase_M50"/>
</dbReference>
<dbReference type="eggNOG" id="COG0750">
    <property type="taxonomic scope" value="Bacteria"/>
</dbReference>
<keyword evidence="9 11" id="KW-0482">Metalloprotease</keyword>
<comment type="caution">
    <text evidence="13">The sequence shown here is derived from an EMBL/GenBank/DDBJ whole genome shotgun (WGS) entry which is preliminary data.</text>
</comment>
<keyword evidence="5 11" id="KW-0812">Transmembrane</keyword>
<evidence type="ECO:0000313" key="13">
    <source>
        <dbReference type="EMBL" id="KFN46587.1"/>
    </source>
</evidence>
<feature type="domain" description="PDZ" evidence="12">
    <location>
        <begin position="192"/>
        <end position="276"/>
    </location>
</feature>
<evidence type="ECO:0000256" key="5">
    <source>
        <dbReference type="ARBA" id="ARBA00022692"/>
    </source>
</evidence>
<evidence type="ECO:0000256" key="4">
    <source>
        <dbReference type="ARBA" id="ARBA00022670"/>
    </source>
</evidence>
<dbReference type="AlphaFoldDB" id="A0A091B4X7"/>
<evidence type="ECO:0000256" key="8">
    <source>
        <dbReference type="ARBA" id="ARBA00022989"/>
    </source>
</evidence>
<dbReference type="STRING" id="1384056.N787_10175"/>
<gene>
    <name evidence="13" type="ORF">N787_10175</name>
</gene>
<accession>A0A091B4X7</accession>
<dbReference type="GO" id="GO:0046872">
    <property type="term" value="F:metal ion binding"/>
    <property type="evidence" value="ECO:0007669"/>
    <property type="project" value="UniProtKB-KW"/>
</dbReference>
<keyword evidence="7 11" id="KW-0862">Zinc</keyword>
<dbReference type="RefSeq" id="WP_034211868.1">
    <property type="nucleotide sequence ID" value="NZ_AVCK01000015.1"/>
</dbReference>
<evidence type="ECO:0000256" key="1">
    <source>
        <dbReference type="ARBA" id="ARBA00001947"/>
    </source>
</evidence>
<dbReference type="SMART" id="SM00228">
    <property type="entry name" value="PDZ"/>
    <property type="match status" value="2"/>
</dbReference>